<feature type="signal peptide" evidence="4">
    <location>
        <begin position="1"/>
        <end position="20"/>
    </location>
</feature>
<dbReference type="SUPFAM" id="SSF56954">
    <property type="entry name" value="Outer membrane efflux proteins (OEP)"/>
    <property type="match status" value="1"/>
</dbReference>
<feature type="coiled-coil region" evidence="2">
    <location>
        <begin position="329"/>
        <end position="374"/>
    </location>
</feature>
<dbReference type="InterPro" id="IPR003423">
    <property type="entry name" value="OMP_efflux"/>
</dbReference>
<accession>A0A433MCC8</accession>
<dbReference type="Proteomes" id="UP000281118">
    <property type="component" value="Unassembled WGS sequence"/>
</dbReference>
<evidence type="ECO:0000256" key="3">
    <source>
        <dbReference type="SAM" id="MobiDB-lite"/>
    </source>
</evidence>
<comment type="caution">
    <text evidence="5">The sequence shown here is derived from an EMBL/GenBank/DDBJ whole genome shotgun (WGS) entry which is preliminary data.</text>
</comment>
<dbReference type="InterPro" id="IPR010131">
    <property type="entry name" value="MdtP/NodT-like"/>
</dbReference>
<feature type="chain" id="PRO_5019287770" evidence="4">
    <location>
        <begin position="21"/>
        <end position="449"/>
    </location>
</feature>
<name>A0A433MCC8_9BURK</name>
<gene>
    <name evidence="5" type="ORF">EJP67_00160</name>
</gene>
<evidence type="ECO:0000256" key="4">
    <source>
        <dbReference type="SAM" id="SignalP"/>
    </source>
</evidence>
<proteinExistence type="inferred from homology"/>
<dbReference type="EMBL" id="RXFT01000001">
    <property type="protein sequence ID" value="RUR65465.1"/>
    <property type="molecule type" value="Genomic_DNA"/>
</dbReference>
<keyword evidence="4" id="KW-0732">Signal</keyword>
<organism evidence="5 6">
    <name type="scientific">Variovorax guangxiensis</name>
    <dbReference type="NCBI Taxonomy" id="1775474"/>
    <lineage>
        <taxon>Bacteria</taxon>
        <taxon>Pseudomonadati</taxon>
        <taxon>Pseudomonadota</taxon>
        <taxon>Betaproteobacteria</taxon>
        <taxon>Burkholderiales</taxon>
        <taxon>Comamonadaceae</taxon>
        <taxon>Variovorax</taxon>
    </lineage>
</organism>
<keyword evidence="2" id="KW-0175">Coiled coil</keyword>
<evidence type="ECO:0000313" key="5">
    <source>
        <dbReference type="EMBL" id="RUR65465.1"/>
    </source>
</evidence>
<protein>
    <submittedName>
        <fullName evidence="5">TolC family protein</fullName>
    </submittedName>
</protein>
<dbReference type="OrthoDB" id="9791261at2"/>
<dbReference type="Gene3D" id="1.20.1600.10">
    <property type="entry name" value="Outer membrane efflux proteins (OEP)"/>
    <property type="match status" value="1"/>
</dbReference>
<comment type="similarity">
    <text evidence="1">Belongs to the outer membrane factor (OMF) (TC 1.B.17) family.</text>
</comment>
<reference evidence="5 6" key="1">
    <citation type="submission" date="2018-12" db="EMBL/GenBank/DDBJ databases">
        <title>The genome sequences of Variovorax guangxiensis DSM 27352.</title>
        <authorList>
            <person name="Gao J."/>
            <person name="Sun J."/>
        </authorList>
    </citation>
    <scope>NUCLEOTIDE SEQUENCE [LARGE SCALE GENOMIC DNA]</scope>
    <source>
        <strain evidence="5 6">DSM 27352</strain>
    </source>
</reference>
<dbReference type="GO" id="GO:0015562">
    <property type="term" value="F:efflux transmembrane transporter activity"/>
    <property type="evidence" value="ECO:0007669"/>
    <property type="project" value="InterPro"/>
</dbReference>
<dbReference type="PANTHER" id="PTHR30203:SF24">
    <property type="entry name" value="BLR4935 PROTEIN"/>
    <property type="match status" value="1"/>
</dbReference>
<feature type="region of interest" description="Disordered" evidence="3">
    <location>
        <begin position="28"/>
        <end position="47"/>
    </location>
</feature>
<evidence type="ECO:0000256" key="2">
    <source>
        <dbReference type="SAM" id="Coils"/>
    </source>
</evidence>
<sequence>MRTLFVPLAVLAMAAPPAFSQVAQASAGVPHSQPAPSGAANTRVQEPAGPLTLRSAVAMAMRANPGLSSALREQEATEGAVVQAGAWPNPTLDVQLEDMRRDNRTTTLQLSQPIELGGKRSARVTAAERARDQAASALAGRRAEIRAATVTAFFDVLTAQERLRLAQDSVGLAQTATRAAANRVAAGKVSPLEETKARVAEAGIRVELMQAEGTLRSARQQLAALWGNPAPRFTQVDGAVDQLPAIASAQDIAGRLADAPVVRQARLEVDRRKALADLERARRIPDVTVSLGAKRVPASEGETGSSRRNQVVLGLSVPLPIFDTNRGNVAEALSREEKARDDLAAAELQLGTDVAQATERLRSAHATAETLQRDALPGAESAYKAATKGFELGKFSFLEALDAQRTLFQVRAQYLLALADAHRAAGELDRLLGNEGDATTPAMTTPVAR</sequence>
<evidence type="ECO:0000313" key="6">
    <source>
        <dbReference type="Proteomes" id="UP000281118"/>
    </source>
</evidence>
<dbReference type="Pfam" id="PF02321">
    <property type="entry name" value="OEP"/>
    <property type="match status" value="2"/>
</dbReference>
<evidence type="ECO:0000256" key="1">
    <source>
        <dbReference type="ARBA" id="ARBA00007613"/>
    </source>
</evidence>
<dbReference type="AlphaFoldDB" id="A0A433MCC8"/>
<dbReference type="RefSeq" id="WP_126018195.1">
    <property type="nucleotide sequence ID" value="NZ_RXFT01000001.1"/>
</dbReference>
<dbReference type="PANTHER" id="PTHR30203">
    <property type="entry name" value="OUTER MEMBRANE CATION EFFLUX PROTEIN"/>
    <property type="match status" value="1"/>
</dbReference>